<protein>
    <submittedName>
        <fullName evidence="1">Uncharacterized protein</fullName>
    </submittedName>
</protein>
<comment type="caution">
    <text evidence="1">The sequence shown here is derived from an EMBL/GenBank/DDBJ whole genome shotgun (WGS) entry which is preliminary data.</text>
</comment>
<name>A0ACA9Y7B5_9ASCO</name>
<reference evidence="1" key="1">
    <citation type="submission" date="2022-06" db="EMBL/GenBank/DDBJ databases">
        <authorList>
            <person name="Legras J.-L."/>
            <person name="Devillers H."/>
            <person name="Grondin C."/>
        </authorList>
    </citation>
    <scope>NUCLEOTIDE SEQUENCE</scope>
    <source>
        <strain evidence="1">CLIB 1444</strain>
    </source>
</reference>
<evidence type="ECO:0000313" key="2">
    <source>
        <dbReference type="Proteomes" id="UP001152531"/>
    </source>
</evidence>
<gene>
    <name evidence="1" type="ORF">CLIB1444_04S03708</name>
</gene>
<evidence type="ECO:0000313" key="1">
    <source>
        <dbReference type="EMBL" id="CAH6720599.1"/>
    </source>
</evidence>
<proteinExistence type="predicted"/>
<dbReference type="Proteomes" id="UP001152531">
    <property type="component" value="Unassembled WGS sequence"/>
</dbReference>
<sequence>MAVQSNVYLLILVAGTVFTGCLNSLFTKYQDNQCVKNCDNPDLSTHKLFEQPALQTLQMFIGEMGCFIVYYLIFRTKLFQKEQEYTAIGGTPKITFKESFKLAVPAICDLLGTTLLNIGLMYTPVSVYQMMRGSIVLFVAFLSVIFLKRKITKLEWIELIIISLGIAIVGLAGSKGQSGPIEKESLVVLGIVLIVIAEFSQAFQFVVEEHIFSKQPIIPLQLVYYEGFYGSVILMVALVILNFVIGSTSSPEEFYNSPFNLSESFKEMFSSQAVLLSSVAIMVSIASFNYFGISLTFHLSATARSTIDSCRTLLVWLFALLLGWESFSFLQLSGFILLVFGTLCFNQALKPEEWSWIPASLKSPPHPALIDELDEPLERS</sequence>
<dbReference type="EMBL" id="CALSDN010000004">
    <property type="protein sequence ID" value="CAH6720599.1"/>
    <property type="molecule type" value="Genomic_DNA"/>
</dbReference>
<organism evidence="1 2">
    <name type="scientific">[Candida] jaroonii</name>
    <dbReference type="NCBI Taxonomy" id="467808"/>
    <lineage>
        <taxon>Eukaryota</taxon>
        <taxon>Fungi</taxon>
        <taxon>Dikarya</taxon>
        <taxon>Ascomycota</taxon>
        <taxon>Saccharomycotina</taxon>
        <taxon>Pichiomycetes</taxon>
        <taxon>Debaryomycetaceae</taxon>
        <taxon>Yamadazyma</taxon>
    </lineage>
</organism>
<accession>A0ACA9Y7B5</accession>
<keyword evidence="2" id="KW-1185">Reference proteome</keyword>